<evidence type="ECO:0000313" key="2">
    <source>
        <dbReference type="EMBL" id="CDS22304.1"/>
    </source>
</evidence>
<evidence type="ECO:0000313" key="3">
    <source>
        <dbReference type="Proteomes" id="UP000492820"/>
    </source>
</evidence>
<dbReference type="OrthoDB" id="2248014at2759"/>
<protein>
    <submittedName>
        <fullName evidence="4">USP domain-containing protein</fullName>
    </submittedName>
</protein>
<sequence>MMARSELEYQGQVLEEPANGDTSAAIAITTTTTVGEQHFDQFHTQLLSSVYRIPFFASNAPTVVNCFLSPSPAPSSFPTGSLPVEKSRRLHTKKGSSKERAAYRFSMETLLSDEFCRAERLTGIHCPQCRMAMVNDPSPLVSSRSSVCCLAKNLSCCVDDYATSFTAGGMMYKYTESTTTADLDHWPYLSSRSLLYIQRSVFGHHGNTLNAGHYVTYRH</sequence>
<dbReference type="WBParaSite" id="EgrG_002028700">
    <property type="protein sequence ID" value="EgrG_002028700"/>
    <property type="gene ID" value="EgrG_002028700"/>
</dbReference>
<accession>A0A068WV32</accession>
<dbReference type="AlphaFoldDB" id="A0A068WV32"/>
<dbReference type="Gene3D" id="3.90.70.10">
    <property type="entry name" value="Cysteine proteinases"/>
    <property type="match status" value="1"/>
</dbReference>
<name>A0A068WV32_ECHGR</name>
<reference evidence="2 3" key="1">
    <citation type="journal article" date="2013" name="Nature">
        <title>The genomes of four tapeworm species reveal adaptations to parasitism.</title>
        <authorList>
            <person name="Tsai I.J."/>
            <person name="Zarowiecki M."/>
            <person name="Holroyd N."/>
            <person name="Garciarrubio A."/>
            <person name="Sanchez-Flores A."/>
            <person name="Brooks K.L."/>
            <person name="Tracey A."/>
            <person name="Bobes R.J."/>
            <person name="Fragoso G."/>
            <person name="Sciutto E."/>
            <person name="Aslett M."/>
            <person name="Beasley H."/>
            <person name="Bennett H.M."/>
            <person name="Cai J."/>
            <person name="Camicia F."/>
            <person name="Clark R."/>
            <person name="Cucher M."/>
            <person name="De Silva N."/>
            <person name="Day T.A."/>
            <person name="Deplazes P."/>
            <person name="Estrada K."/>
            <person name="Fernandez C."/>
            <person name="Holland P.W."/>
            <person name="Hou J."/>
            <person name="Hu S."/>
            <person name="Huckvale T."/>
            <person name="Hung S.S."/>
            <person name="Kamenetzky L."/>
            <person name="Keane J.A."/>
            <person name="Kiss F."/>
            <person name="Koziol U."/>
            <person name="Lambert O."/>
            <person name="Liu K."/>
            <person name="Luo X."/>
            <person name="Luo Y."/>
            <person name="Macchiaroli N."/>
            <person name="Nichol S."/>
            <person name="Paps J."/>
            <person name="Parkinson J."/>
            <person name="Pouchkina-Stantcheva N."/>
            <person name="Riddiford N."/>
            <person name="Rosenzvit M."/>
            <person name="Salinas G."/>
            <person name="Wasmuth J.D."/>
            <person name="Zamanian M."/>
            <person name="Zheng Y."/>
            <person name="Cai X."/>
            <person name="Soberon X."/>
            <person name="Olson P.D."/>
            <person name="Laclette J.P."/>
            <person name="Brehm K."/>
            <person name="Berriman M."/>
            <person name="Garciarrubio A."/>
            <person name="Bobes R.J."/>
            <person name="Fragoso G."/>
            <person name="Sanchez-Flores A."/>
            <person name="Estrada K."/>
            <person name="Cevallos M.A."/>
            <person name="Morett E."/>
            <person name="Gonzalez V."/>
            <person name="Portillo T."/>
            <person name="Ochoa-Leyva A."/>
            <person name="Jose M.V."/>
            <person name="Sciutto E."/>
            <person name="Landa A."/>
            <person name="Jimenez L."/>
            <person name="Valdes V."/>
            <person name="Carrero J.C."/>
            <person name="Larralde C."/>
            <person name="Morales-Montor J."/>
            <person name="Limon-Lason J."/>
            <person name="Soberon X."/>
            <person name="Laclette J.P."/>
        </authorList>
    </citation>
    <scope>NUCLEOTIDE SEQUENCE [LARGE SCALE GENOMIC DNA]</scope>
</reference>
<evidence type="ECO:0000256" key="1">
    <source>
        <dbReference type="SAM" id="MobiDB-lite"/>
    </source>
</evidence>
<reference evidence="4" key="3">
    <citation type="submission" date="2020-10" db="UniProtKB">
        <authorList>
            <consortium name="WormBaseParasite"/>
        </authorList>
    </citation>
    <scope>IDENTIFICATION</scope>
</reference>
<dbReference type="Proteomes" id="UP000492820">
    <property type="component" value="Unassembled WGS sequence"/>
</dbReference>
<feature type="region of interest" description="Disordered" evidence="1">
    <location>
        <begin position="74"/>
        <end position="93"/>
    </location>
</feature>
<reference evidence="2" key="2">
    <citation type="submission" date="2014-06" db="EMBL/GenBank/DDBJ databases">
        <authorList>
            <person name="Aslett M."/>
        </authorList>
    </citation>
    <scope>NUCLEOTIDE SEQUENCE</scope>
</reference>
<evidence type="ECO:0000313" key="4">
    <source>
        <dbReference type="WBParaSite" id="EgrG_002028700"/>
    </source>
</evidence>
<organism evidence="2">
    <name type="scientific">Echinococcus granulosus</name>
    <name type="common">Hydatid tapeworm</name>
    <dbReference type="NCBI Taxonomy" id="6210"/>
    <lineage>
        <taxon>Eukaryota</taxon>
        <taxon>Metazoa</taxon>
        <taxon>Spiralia</taxon>
        <taxon>Lophotrochozoa</taxon>
        <taxon>Platyhelminthes</taxon>
        <taxon>Cestoda</taxon>
        <taxon>Eucestoda</taxon>
        <taxon>Cyclophyllidea</taxon>
        <taxon>Taeniidae</taxon>
        <taxon>Echinococcus</taxon>
        <taxon>Echinococcus granulosus group</taxon>
    </lineage>
</organism>
<proteinExistence type="predicted"/>
<gene>
    <name evidence="2" type="ORF">EgrG_002028700</name>
</gene>
<dbReference type="EMBL" id="LK028586">
    <property type="protein sequence ID" value="CDS22304.1"/>
    <property type="molecule type" value="Genomic_DNA"/>
</dbReference>